<feature type="transmembrane region" description="Helical" evidence="1">
    <location>
        <begin position="78"/>
        <end position="99"/>
    </location>
</feature>
<dbReference type="InterPro" id="IPR007359">
    <property type="entry name" value="SigmaE_reg_RseC_MucC"/>
</dbReference>
<gene>
    <name evidence="2" type="ORF">SDC9_24241</name>
</gene>
<dbReference type="EMBL" id="VSSQ01000115">
    <property type="protein sequence ID" value="MPL78377.1"/>
    <property type="molecule type" value="Genomic_DNA"/>
</dbReference>
<accession>A0A644UHA0</accession>
<evidence type="ECO:0000313" key="2">
    <source>
        <dbReference type="EMBL" id="MPL78377.1"/>
    </source>
</evidence>
<protein>
    <recommendedName>
        <fullName evidence="3">Protein RseC</fullName>
    </recommendedName>
</protein>
<keyword evidence="1" id="KW-0472">Membrane</keyword>
<keyword evidence="1" id="KW-1133">Transmembrane helix</keyword>
<reference evidence="2" key="1">
    <citation type="submission" date="2019-08" db="EMBL/GenBank/DDBJ databases">
        <authorList>
            <person name="Kucharzyk K."/>
            <person name="Murdoch R.W."/>
            <person name="Higgins S."/>
            <person name="Loffler F."/>
        </authorList>
    </citation>
    <scope>NUCLEOTIDE SEQUENCE</scope>
</reference>
<dbReference type="AlphaFoldDB" id="A0A644UHA0"/>
<name>A0A644UHA0_9ZZZZ</name>
<organism evidence="2">
    <name type="scientific">bioreactor metagenome</name>
    <dbReference type="NCBI Taxonomy" id="1076179"/>
    <lineage>
        <taxon>unclassified sequences</taxon>
        <taxon>metagenomes</taxon>
        <taxon>ecological metagenomes</taxon>
    </lineage>
</organism>
<dbReference type="PANTHER" id="PTHR35867">
    <property type="entry name" value="PROTEIN RSEC"/>
    <property type="match status" value="1"/>
</dbReference>
<proteinExistence type="predicted"/>
<evidence type="ECO:0008006" key="3">
    <source>
        <dbReference type="Google" id="ProtNLM"/>
    </source>
</evidence>
<evidence type="ECO:0000256" key="1">
    <source>
        <dbReference type="SAM" id="Phobius"/>
    </source>
</evidence>
<feature type="transmembrane region" description="Helical" evidence="1">
    <location>
        <begin position="105"/>
        <end position="125"/>
    </location>
</feature>
<dbReference type="PANTHER" id="PTHR35867:SF1">
    <property type="entry name" value="PROTEIN RSEC"/>
    <property type="match status" value="1"/>
</dbReference>
<comment type="caution">
    <text evidence="2">The sequence shown here is derived from an EMBL/GenBank/DDBJ whole genome shotgun (WGS) entry which is preliminary data.</text>
</comment>
<keyword evidence="1" id="KW-0812">Transmembrane</keyword>
<dbReference type="Pfam" id="PF04246">
    <property type="entry name" value="RseC_MucC"/>
    <property type="match status" value="1"/>
</dbReference>
<sequence length="141" mass="15344">MKNTDIIEHEGVIIDISPDFITVEIMNKSACGACAAKGACSLGEVEAKVVEVANTGYIMYEPGERVNVMLAKTLGHKALYISYLIPLLILVAILLSLSAAGAGDLLTGLAILGGLALYYLIVYLFRERFRKEYVFTIEKLN</sequence>